<dbReference type="EMBL" id="BK014884">
    <property type="protein sequence ID" value="DAD80556.1"/>
    <property type="molecule type" value="Genomic_DNA"/>
</dbReference>
<reference evidence="1" key="1">
    <citation type="journal article" date="2021" name="Proc. Natl. Acad. Sci. U.S.A.">
        <title>A Catalog of Tens of Thousands of Viruses from Human Metagenomes Reveals Hidden Associations with Chronic Diseases.</title>
        <authorList>
            <person name="Tisza M.J."/>
            <person name="Buck C.B."/>
        </authorList>
    </citation>
    <scope>NUCLEOTIDE SEQUENCE</scope>
    <source>
        <strain evidence="1">CtYh54</strain>
    </source>
</reference>
<organism evidence="1">
    <name type="scientific">Siphoviridae sp. ctYh54</name>
    <dbReference type="NCBI Taxonomy" id="2826379"/>
    <lineage>
        <taxon>Viruses</taxon>
        <taxon>Duplodnaviria</taxon>
        <taxon>Heunggongvirae</taxon>
        <taxon>Uroviricota</taxon>
        <taxon>Caudoviricetes</taxon>
    </lineage>
</organism>
<evidence type="ECO:0000313" key="1">
    <source>
        <dbReference type="EMBL" id="DAD80556.1"/>
    </source>
</evidence>
<sequence length="51" mass="6251">MYILIPASKEFIKLNKLNPDKIIHEVEKEATEENWKEVYSKIKSKIKWYKR</sequence>
<name>A0A8S5MEB3_9CAUD</name>
<accession>A0A8S5MEB3</accession>
<protein>
    <submittedName>
        <fullName evidence="1">Uncharacterized protein</fullName>
    </submittedName>
</protein>
<proteinExistence type="predicted"/>